<dbReference type="InterPro" id="IPR001647">
    <property type="entry name" value="HTH_TetR"/>
</dbReference>
<proteinExistence type="predicted"/>
<dbReference type="Gene3D" id="1.10.10.60">
    <property type="entry name" value="Homeodomain-like"/>
    <property type="match status" value="1"/>
</dbReference>
<sequence>MTTENDTENGQSGRLAPKSKRGMRTRNALIAAAQTVFERDGFLEARITDISKEAHVASGSFYTYFDSKEEIFAAVVEQMQEEMLHPHVRERTGVSDPRILIEAANREYLQSYRRNARLMAVFEQVAQIDDEFRALRRDRSNAFVERNARMIKRLQEQGLADPDLDPNVTALALSSMVSKTAYSVFVLDAQAPFDQVLSTVNQIWINALQLKPEADKGQQV</sequence>
<keyword evidence="8" id="KW-1185">Reference proteome</keyword>
<reference evidence="7 8" key="1">
    <citation type="submission" date="2020-08" db="EMBL/GenBank/DDBJ databases">
        <title>Sequencing the genomes of 1000 actinobacteria strains.</title>
        <authorList>
            <person name="Klenk H.-P."/>
        </authorList>
    </citation>
    <scope>NUCLEOTIDE SEQUENCE [LARGE SCALE GENOMIC DNA]</scope>
    <source>
        <strain evidence="7 8">DSM 45258</strain>
    </source>
</reference>
<dbReference type="SUPFAM" id="SSF46689">
    <property type="entry name" value="Homeodomain-like"/>
    <property type="match status" value="1"/>
</dbReference>
<protein>
    <submittedName>
        <fullName evidence="7">AcrR family transcriptional regulator</fullName>
    </submittedName>
</protein>
<keyword evidence="1" id="KW-0805">Transcription regulation</keyword>
<evidence type="ECO:0000256" key="4">
    <source>
        <dbReference type="PROSITE-ProRule" id="PRU00335"/>
    </source>
</evidence>
<dbReference type="SUPFAM" id="SSF48498">
    <property type="entry name" value="Tetracyclin repressor-like, C-terminal domain"/>
    <property type="match status" value="1"/>
</dbReference>
<dbReference type="GO" id="GO:0000976">
    <property type="term" value="F:transcription cis-regulatory region binding"/>
    <property type="evidence" value="ECO:0007669"/>
    <property type="project" value="TreeGrafter"/>
</dbReference>
<accession>A0A839RIH8</accession>
<evidence type="ECO:0000256" key="3">
    <source>
        <dbReference type="ARBA" id="ARBA00023163"/>
    </source>
</evidence>
<evidence type="ECO:0000259" key="6">
    <source>
        <dbReference type="PROSITE" id="PS50977"/>
    </source>
</evidence>
<name>A0A839RIH8_9ACTN</name>
<keyword evidence="3" id="KW-0804">Transcription</keyword>
<dbReference type="AlphaFoldDB" id="A0A839RIH8"/>
<dbReference type="InterPro" id="IPR036271">
    <property type="entry name" value="Tet_transcr_reg_TetR-rel_C_sf"/>
</dbReference>
<dbReference type="Gene3D" id="1.10.357.10">
    <property type="entry name" value="Tetracycline Repressor, domain 2"/>
    <property type="match status" value="1"/>
</dbReference>
<gene>
    <name evidence="7" type="ORF">FHU29_000899</name>
</gene>
<dbReference type="PRINTS" id="PR00455">
    <property type="entry name" value="HTHTETR"/>
</dbReference>
<dbReference type="InterPro" id="IPR050109">
    <property type="entry name" value="HTH-type_TetR-like_transc_reg"/>
</dbReference>
<feature type="domain" description="HTH tetR-type" evidence="6">
    <location>
        <begin position="23"/>
        <end position="83"/>
    </location>
</feature>
<keyword evidence="2 4" id="KW-0238">DNA-binding</keyword>
<dbReference type="Pfam" id="PF21313">
    <property type="entry name" value="EthR_C"/>
    <property type="match status" value="1"/>
</dbReference>
<evidence type="ECO:0000256" key="5">
    <source>
        <dbReference type="SAM" id="MobiDB-lite"/>
    </source>
</evidence>
<evidence type="ECO:0000256" key="2">
    <source>
        <dbReference type="ARBA" id="ARBA00023125"/>
    </source>
</evidence>
<evidence type="ECO:0000313" key="7">
    <source>
        <dbReference type="EMBL" id="MBB3036465.1"/>
    </source>
</evidence>
<feature type="compositionally biased region" description="Polar residues" evidence="5">
    <location>
        <begin position="1"/>
        <end position="12"/>
    </location>
</feature>
<dbReference type="PANTHER" id="PTHR30055">
    <property type="entry name" value="HTH-TYPE TRANSCRIPTIONAL REGULATOR RUTR"/>
    <property type="match status" value="1"/>
</dbReference>
<dbReference type="GO" id="GO:0003700">
    <property type="term" value="F:DNA-binding transcription factor activity"/>
    <property type="evidence" value="ECO:0007669"/>
    <property type="project" value="TreeGrafter"/>
</dbReference>
<dbReference type="InterPro" id="IPR009057">
    <property type="entry name" value="Homeodomain-like_sf"/>
</dbReference>
<dbReference type="Proteomes" id="UP000567922">
    <property type="component" value="Unassembled WGS sequence"/>
</dbReference>
<feature type="DNA-binding region" description="H-T-H motif" evidence="4">
    <location>
        <begin position="46"/>
        <end position="65"/>
    </location>
</feature>
<feature type="region of interest" description="Disordered" evidence="5">
    <location>
        <begin position="1"/>
        <end position="21"/>
    </location>
</feature>
<dbReference type="RefSeq" id="WP_341478962.1">
    <property type="nucleotide sequence ID" value="NZ_BDDI01000015.1"/>
</dbReference>
<dbReference type="Pfam" id="PF00440">
    <property type="entry name" value="TetR_N"/>
    <property type="match status" value="1"/>
</dbReference>
<evidence type="ECO:0000313" key="8">
    <source>
        <dbReference type="Proteomes" id="UP000567922"/>
    </source>
</evidence>
<dbReference type="PANTHER" id="PTHR30055:SF234">
    <property type="entry name" value="HTH-TYPE TRANSCRIPTIONAL REGULATOR BETI"/>
    <property type="match status" value="1"/>
</dbReference>
<dbReference type="EMBL" id="JACHWS010000001">
    <property type="protein sequence ID" value="MBB3036465.1"/>
    <property type="molecule type" value="Genomic_DNA"/>
</dbReference>
<organism evidence="7 8">
    <name type="scientific">Hoyosella altamirensis</name>
    <dbReference type="NCBI Taxonomy" id="616997"/>
    <lineage>
        <taxon>Bacteria</taxon>
        <taxon>Bacillati</taxon>
        <taxon>Actinomycetota</taxon>
        <taxon>Actinomycetes</taxon>
        <taxon>Mycobacteriales</taxon>
        <taxon>Hoyosellaceae</taxon>
        <taxon>Hoyosella</taxon>
    </lineage>
</organism>
<comment type="caution">
    <text evidence="7">The sequence shown here is derived from an EMBL/GenBank/DDBJ whole genome shotgun (WGS) entry which is preliminary data.</text>
</comment>
<dbReference type="InterPro" id="IPR049397">
    <property type="entry name" value="EthR_C"/>
</dbReference>
<evidence type="ECO:0000256" key="1">
    <source>
        <dbReference type="ARBA" id="ARBA00023015"/>
    </source>
</evidence>
<dbReference type="PROSITE" id="PS50977">
    <property type="entry name" value="HTH_TETR_2"/>
    <property type="match status" value="1"/>
</dbReference>